<keyword evidence="2" id="KW-1185">Reference proteome</keyword>
<sequence>MILLRELAPDFIESILDYCDANYVNGAFRSVMMVGRLHFRRTPPLTTWCIERA</sequence>
<name>A0A9D4N296_DREPO</name>
<dbReference type="AlphaFoldDB" id="A0A9D4N296"/>
<organism evidence="1 2">
    <name type="scientific">Dreissena polymorpha</name>
    <name type="common">Zebra mussel</name>
    <name type="synonym">Mytilus polymorpha</name>
    <dbReference type="NCBI Taxonomy" id="45954"/>
    <lineage>
        <taxon>Eukaryota</taxon>
        <taxon>Metazoa</taxon>
        <taxon>Spiralia</taxon>
        <taxon>Lophotrochozoa</taxon>
        <taxon>Mollusca</taxon>
        <taxon>Bivalvia</taxon>
        <taxon>Autobranchia</taxon>
        <taxon>Heteroconchia</taxon>
        <taxon>Euheterodonta</taxon>
        <taxon>Imparidentia</taxon>
        <taxon>Neoheterodontei</taxon>
        <taxon>Myida</taxon>
        <taxon>Dreissenoidea</taxon>
        <taxon>Dreissenidae</taxon>
        <taxon>Dreissena</taxon>
    </lineage>
</organism>
<gene>
    <name evidence="1" type="ORF">DPMN_009978</name>
</gene>
<dbReference type="Proteomes" id="UP000828390">
    <property type="component" value="Unassembled WGS sequence"/>
</dbReference>
<reference evidence="1" key="2">
    <citation type="submission" date="2020-11" db="EMBL/GenBank/DDBJ databases">
        <authorList>
            <person name="McCartney M.A."/>
            <person name="Auch B."/>
            <person name="Kono T."/>
            <person name="Mallez S."/>
            <person name="Becker A."/>
            <person name="Gohl D.M."/>
            <person name="Silverstein K.A.T."/>
            <person name="Koren S."/>
            <person name="Bechman K.B."/>
            <person name="Herman A."/>
            <person name="Abrahante J.E."/>
            <person name="Garbe J."/>
        </authorList>
    </citation>
    <scope>NUCLEOTIDE SEQUENCE</scope>
    <source>
        <strain evidence="1">Duluth1</strain>
        <tissue evidence="1">Whole animal</tissue>
    </source>
</reference>
<dbReference type="EMBL" id="JAIWYP010000001">
    <property type="protein sequence ID" value="KAH3885979.1"/>
    <property type="molecule type" value="Genomic_DNA"/>
</dbReference>
<evidence type="ECO:0000313" key="1">
    <source>
        <dbReference type="EMBL" id="KAH3885979.1"/>
    </source>
</evidence>
<proteinExistence type="predicted"/>
<evidence type="ECO:0000313" key="2">
    <source>
        <dbReference type="Proteomes" id="UP000828390"/>
    </source>
</evidence>
<reference evidence="1" key="1">
    <citation type="journal article" date="2019" name="bioRxiv">
        <title>The Genome of the Zebra Mussel, Dreissena polymorpha: A Resource for Invasive Species Research.</title>
        <authorList>
            <person name="McCartney M.A."/>
            <person name="Auch B."/>
            <person name="Kono T."/>
            <person name="Mallez S."/>
            <person name="Zhang Y."/>
            <person name="Obille A."/>
            <person name="Becker A."/>
            <person name="Abrahante J.E."/>
            <person name="Garbe J."/>
            <person name="Badalamenti J.P."/>
            <person name="Herman A."/>
            <person name="Mangelson H."/>
            <person name="Liachko I."/>
            <person name="Sullivan S."/>
            <person name="Sone E.D."/>
            <person name="Koren S."/>
            <person name="Silverstein K.A.T."/>
            <person name="Beckman K.B."/>
            <person name="Gohl D.M."/>
        </authorList>
    </citation>
    <scope>NUCLEOTIDE SEQUENCE</scope>
    <source>
        <strain evidence="1">Duluth1</strain>
        <tissue evidence="1">Whole animal</tissue>
    </source>
</reference>
<comment type="caution">
    <text evidence="1">The sequence shown here is derived from an EMBL/GenBank/DDBJ whole genome shotgun (WGS) entry which is preliminary data.</text>
</comment>
<protein>
    <submittedName>
        <fullName evidence="1">Uncharacterized protein</fullName>
    </submittedName>
</protein>
<accession>A0A9D4N296</accession>